<name>A0A1I7T2W7_9PELO</name>
<protein>
    <submittedName>
        <fullName evidence="3">Hyphal_reg_CWP domain-containing protein</fullName>
    </submittedName>
</protein>
<accession>A0A1I7T2W7</accession>
<keyword evidence="1" id="KW-0732">Signal</keyword>
<evidence type="ECO:0000256" key="1">
    <source>
        <dbReference type="SAM" id="SignalP"/>
    </source>
</evidence>
<dbReference type="WBParaSite" id="Csp11.Scaffold483.g1901.t1">
    <property type="protein sequence ID" value="Csp11.Scaffold483.g1901.t1"/>
    <property type="gene ID" value="Csp11.Scaffold483.g1901"/>
</dbReference>
<dbReference type="STRING" id="1561998.A0A1I7T2W7"/>
<sequence>MTKLLLFVLISLGAINAIPQVLKLTLFTNSVNSMVNGVEDGSRLYLASGDDNKYLKNINVTSGSTWITLDQLNDFNDDGTPKFLTIDGFLTITTSNEDTVTGSLTGYLYLPTREQAKDPDFSVYVIKTSHTVSTAAMKSTVVILNTGITRKTSLVTGINQSPNTNIYFQWGIPPVDWHDVTNNTFFRNEIVLKNGTYETK</sequence>
<dbReference type="Proteomes" id="UP000095282">
    <property type="component" value="Unplaced"/>
</dbReference>
<feature type="chain" id="PRO_5009306975" evidence="1">
    <location>
        <begin position="18"/>
        <end position="200"/>
    </location>
</feature>
<dbReference type="GO" id="GO:0045087">
    <property type="term" value="P:innate immune response"/>
    <property type="evidence" value="ECO:0007669"/>
    <property type="project" value="TreeGrafter"/>
</dbReference>
<evidence type="ECO:0000313" key="3">
    <source>
        <dbReference type="WBParaSite" id="Csp11.Scaffold483.g1901.t1"/>
    </source>
</evidence>
<dbReference type="AlphaFoldDB" id="A0A1I7T2W7"/>
<dbReference type="PANTHER" id="PTHR21733:SF7">
    <property type="entry name" value="CUB_2 DOMAIN-CONTAINING PROTEIN-RELATED"/>
    <property type="match status" value="1"/>
</dbReference>
<reference evidence="3" key="1">
    <citation type="submission" date="2016-11" db="UniProtKB">
        <authorList>
            <consortium name="WormBaseParasite"/>
        </authorList>
    </citation>
    <scope>IDENTIFICATION</scope>
</reference>
<feature type="signal peptide" evidence="1">
    <location>
        <begin position="1"/>
        <end position="17"/>
    </location>
</feature>
<dbReference type="PANTHER" id="PTHR21733">
    <property type="entry name" value="CUB_2 DOMAIN-CONTAINING PROTEIN-RELATED-RELATED"/>
    <property type="match status" value="1"/>
</dbReference>
<dbReference type="GO" id="GO:0045121">
    <property type="term" value="C:membrane raft"/>
    <property type="evidence" value="ECO:0007669"/>
    <property type="project" value="TreeGrafter"/>
</dbReference>
<dbReference type="Pfam" id="PF03409">
    <property type="entry name" value="Glycoprotein"/>
    <property type="match status" value="1"/>
</dbReference>
<dbReference type="InterPro" id="IPR005071">
    <property type="entry name" value="Glycoprotein"/>
</dbReference>
<keyword evidence="2" id="KW-1185">Reference proteome</keyword>
<proteinExistence type="predicted"/>
<evidence type="ECO:0000313" key="2">
    <source>
        <dbReference type="Proteomes" id="UP000095282"/>
    </source>
</evidence>
<dbReference type="eggNOG" id="ENOG502SG5B">
    <property type="taxonomic scope" value="Eukaryota"/>
</dbReference>
<organism evidence="2 3">
    <name type="scientific">Caenorhabditis tropicalis</name>
    <dbReference type="NCBI Taxonomy" id="1561998"/>
    <lineage>
        <taxon>Eukaryota</taxon>
        <taxon>Metazoa</taxon>
        <taxon>Ecdysozoa</taxon>
        <taxon>Nematoda</taxon>
        <taxon>Chromadorea</taxon>
        <taxon>Rhabditida</taxon>
        <taxon>Rhabditina</taxon>
        <taxon>Rhabditomorpha</taxon>
        <taxon>Rhabditoidea</taxon>
        <taxon>Rhabditidae</taxon>
        <taxon>Peloderinae</taxon>
        <taxon>Caenorhabditis</taxon>
    </lineage>
</organism>